<dbReference type="Proteomes" id="UP000693946">
    <property type="component" value="Linkage Group LG12"/>
</dbReference>
<sequence>MASRLHESSRPAAQTAESWVKSMISVPAQEMESFKRLSAARLHCTEDTSEDRSEDTCEDRSVCCSAGQ</sequence>
<keyword evidence="2" id="KW-1185">Reference proteome</keyword>
<comment type="caution">
    <text evidence="1">The sequence shown here is derived from an EMBL/GenBank/DDBJ whole genome shotgun (WGS) entry which is preliminary data.</text>
</comment>
<name>A0AAV6SM56_SOLSE</name>
<evidence type="ECO:0000313" key="2">
    <source>
        <dbReference type="Proteomes" id="UP000693946"/>
    </source>
</evidence>
<dbReference type="EMBL" id="JAGKHQ010000004">
    <property type="protein sequence ID" value="KAG7518619.1"/>
    <property type="molecule type" value="Genomic_DNA"/>
</dbReference>
<reference evidence="1 2" key="1">
    <citation type="journal article" date="2021" name="Sci. Rep.">
        <title>Chromosome anchoring in Senegalese sole (Solea senegalensis) reveals sex-associated markers and genome rearrangements in flatfish.</title>
        <authorList>
            <person name="Guerrero-Cozar I."/>
            <person name="Gomez-Garrido J."/>
            <person name="Berbel C."/>
            <person name="Martinez-Blanch J.F."/>
            <person name="Alioto T."/>
            <person name="Claros M.G."/>
            <person name="Gagnaire P.A."/>
            <person name="Manchado M."/>
        </authorList>
    </citation>
    <scope>NUCLEOTIDE SEQUENCE [LARGE SCALE GENOMIC DNA]</scope>
    <source>
        <strain evidence="1">Sse05_10M</strain>
    </source>
</reference>
<organism evidence="1 2">
    <name type="scientific">Solea senegalensis</name>
    <name type="common">Senegalese sole</name>
    <dbReference type="NCBI Taxonomy" id="28829"/>
    <lineage>
        <taxon>Eukaryota</taxon>
        <taxon>Metazoa</taxon>
        <taxon>Chordata</taxon>
        <taxon>Craniata</taxon>
        <taxon>Vertebrata</taxon>
        <taxon>Euteleostomi</taxon>
        <taxon>Actinopterygii</taxon>
        <taxon>Neopterygii</taxon>
        <taxon>Teleostei</taxon>
        <taxon>Neoteleostei</taxon>
        <taxon>Acanthomorphata</taxon>
        <taxon>Carangaria</taxon>
        <taxon>Pleuronectiformes</taxon>
        <taxon>Pleuronectoidei</taxon>
        <taxon>Soleidae</taxon>
        <taxon>Solea</taxon>
    </lineage>
</organism>
<proteinExistence type="predicted"/>
<evidence type="ECO:0000313" key="1">
    <source>
        <dbReference type="EMBL" id="KAG7518619.1"/>
    </source>
</evidence>
<dbReference type="AlphaFoldDB" id="A0AAV6SM56"/>
<protein>
    <submittedName>
        <fullName evidence="1">Uncharacterized protein</fullName>
    </submittedName>
</protein>
<gene>
    <name evidence="1" type="ORF">JOB18_038910</name>
</gene>
<accession>A0AAV6SM56</accession>